<dbReference type="SMART" id="SM00448">
    <property type="entry name" value="REC"/>
    <property type="match status" value="2"/>
</dbReference>
<dbReference type="PRINTS" id="PR00344">
    <property type="entry name" value="BCTRLSENSOR"/>
</dbReference>
<evidence type="ECO:0000256" key="16">
    <source>
        <dbReference type="PROSITE-ProRule" id="PRU00110"/>
    </source>
</evidence>
<reference evidence="25 26" key="1">
    <citation type="submission" date="2020-03" db="EMBL/GenBank/DDBJ databases">
        <title>Complete genome sequence of Shewanella sp.</title>
        <authorList>
            <person name="Kim Y.-S."/>
            <person name="Kim S.-J."/>
            <person name="Jung H.-K."/>
            <person name="Kim K.-H."/>
        </authorList>
    </citation>
    <scope>NUCLEOTIDE SEQUENCE [LARGE SCALE GENOMIC DNA]</scope>
    <source>
        <strain evidence="25 26">PN3F2</strain>
    </source>
</reference>
<evidence type="ECO:0000256" key="13">
    <source>
        <dbReference type="ARBA" id="ARBA00023136"/>
    </source>
</evidence>
<evidence type="ECO:0000256" key="15">
    <source>
        <dbReference type="ARBA" id="ARBA00068150"/>
    </source>
</evidence>
<evidence type="ECO:0000256" key="8">
    <source>
        <dbReference type="ARBA" id="ARBA00022741"/>
    </source>
</evidence>
<feature type="domain" description="PAS" evidence="21">
    <location>
        <begin position="342"/>
        <end position="413"/>
    </location>
</feature>
<feature type="domain" description="Response regulatory" evidence="20">
    <location>
        <begin position="1141"/>
        <end position="1264"/>
    </location>
</feature>
<feature type="domain" description="PAS" evidence="21">
    <location>
        <begin position="506"/>
        <end position="535"/>
    </location>
</feature>
<dbReference type="Pfam" id="PF02518">
    <property type="entry name" value="HATPase_c"/>
    <property type="match status" value="1"/>
</dbReference>
<keyword evidence="9" id="KW-0418">Kinase</keyword>
<dbReference type="SUPFAM" id="SSF55874">
    <property type="entry name" value="ATPase domain of HSP90 chaperone/DNA topoisomerase II/histidine kinase"/>
    <property type="match status" value="1"/>
</dbReference>
<dbReference type="PROSITE" id="PS50109">
    <property type="entry name" value="HIS_KIN"/>
    <property type="match status" value="1"/>
</dbReference>
<proteinExistence type="predicted"/>
<evidence type="ECO:0000256" key="1">
    <source>
        <dbReference type="ARBA" id="ARBA00000085"/>
    </source>
</evidence>
<dbReference type="InterPro" id="IPR000700">
    <property type="entry name" value="PAS-assoc_C"/>
</dbReference>
<dbReference type="CDD" id="cd00130">
    <property type="entry name" value="PAS"/>
    <property type="match status" value="4"/>
</dbReference>
<evidence type="ECO:0000313" key="25">
    <source>
        <dbReference type="EMBL" id="QIR14803.1"/>
    </source>
</evidence>
<dbReference type="GO" id="GO:0000155">
    <property type="term" value="F:phosphorelay sensor kinase activity"/>
    <property type="evidence" value="ECO:0007669"/>
    <property type="project" value="InterPro"/>
</dbReference>
<dbReference type="InterPro" id="IPR036641">
    <property type="entry name" value="HPT_dom_sf"/>
</dbReference>
<dbReference type="Gene3D" id="2.10.70.100">
    <property type="match status" value="1"/>
</dbReference>
<dbReference type="Pfam" id="PF00512">
    <property type="entry name" value="HisKA"/>
    <property type="match status" value="1"/>
</dbReference>
<keyword evidence="13 18" id="KW-0472">Membrane</keyword>
<sequence length="1625" mass="180909">MIQLPKFKVVSKLAAGVFLSGVLITTLVTYWANHNNQKTILSALEDAAHDVEYRVDERFTLYQYGLRGARGTILTAGEHAISRKRFQRYSQSRDVDIEFPGARGFGFIRRVLPEHEADFIKRAQLDDWPTFAIRQLNPHDNERYVIEYIEPVERNLAAVGLDIASEVTRQTAAYAAIISGNVQISGPITLVQATGNPLQSFLILMPIYRTASTPATEQERLAQAYGWSYAPLVTNEVLADLGLYKSTTKLILTDVTEEPVNFYETHLGDNHTLRPEKIIKSFDVFGRQWQISLQPYPSFLNNLNLVPTELIAINGLFVSLLLTILAGLYGYQNHRKKLIQAENARRANILEHSLDAIISYDSEGIITGWNNGATQIFGHESSSAIGQNGIKLICPDALQLDEEHLFKRALKGQPVLNHLSTHVDHNGTVLFTSKTAMALYNESGKIVGVSQTIRDITAEHNAEEQILELNANLERKVAIRTQALEQALSENKILLDTINQQLMYSVTDNQGRILEANNNFCTTSGYQHNEIMGNSHNIIKSGEHDQLFWQTLWQQIQSGKPWHGEICNRNKQGELIWFDTVIAPIFNEQNEIERYVSLQTNITERKLFQIQKDELGSLLTNLMDAATEVSIIATDERGIITLFNRGAELLTGYQQQELVGKTSPALLHVAEEVELRSQQLTQEYGVEISGFETFIYKARTSKPETRIWTYVRKDGSECQVSLSFTAMRSHNGNILGYLGIAVNIDLMLKQQDQLIAASNQLTKAAEVAELGVWAWDLVTNELEWNDQMFAIYDYPLSLREQGLTYQHWGERVHKDDIAAAEAKLKAAVEGQQVYDPIFRVVTSTGSVRFVQAGAQISHDKFGRPIKVVGINRDITAQRALEQTLRYAKEQADAASAAKSAFLANMSHEIRTPMNAVLGMLQLIQHTNMTTQQMDYILKTETAAKSLLGLLNDILDFSKIDAGKLELDIHACEFESLLRELAVVLSANMHNPNIEVVFDIDPNIPTTLQIDQLRLKQILINLAGNALKFTQHGYVSISINTLAQIDDQITLQFSVKDTGIGINPEHVDKIFQGFVQAESSTSRRFGGTGLGLAITKRLVELMGGELKVISQLHQGSQFTFNLTFTVLSDIKPITVNRLDQKRLLLVDSSDMYRNTTVNILTQAGADTIQASNGTEAISIFKQALCSEHPIDALLIDWQAIVADGQNTIDAINELVPSKQLPTIILTAFEQQAQDEILQYNPSAYFGHLSKPFTSRLLLEKVHNAIEGKVFAIQNNLSSVKTLMDTHVLVVEDNQLNRQVIKELLTLQGAKVILANGGIEGVKQVLNPSNAFDIVIMDMQMPDMDGLEATRQIRANGHNDLPILAMTANASPADRDACIAAGMNDHIGKPIDMQKVIPCMLKLLGRETLASSSAAPTESSTNITQAEPAVLESTESILKRFGGEQDFVIEVIQCFESEIVELLASLASALTEDNTGNIVRIAHTIKGTASNLGAKSLAFHAEKLEQQGKYFIATEDKQIWLDKLEQLLNDSMKMFNIAFPNVTKSENTAVPTAGPKETLISQTDINQQMIKLITCLTEQNLDALDVFQDIFTQVNATETWLTLKNQINNLDFKQAIVTANKIIKGNK</sequence>
<dbReference type="RefSeq" id="WP_167677926.1">
    <property type="nucleotide sequence ID" value="NZ_CP050313.1"/>
</dbReference>
<feature type="transmembrane region" description="Helical" evidence="18">
    <location>
        <begin position="12"/>
        <end position="32"/>
    </location>
</feature>
<dbReference type="InterPro" id="IPR036890">
    <property type="entry name" value="HATPase_C_sf"/>
</dbReference>
<dbReference type="InterPro" id="IPR036097">
    <property type="entry name" value="HisK_dim/P_sf"/>
</dbReference>
<evidence type="ECO:0000256" key="2">
    <source>
        <dbReference type="ARBA" id="ARBA00004651"/>
    </source>
</evidence>
<evidence type="ECO:0000256" key="7">
    <source>
        <dbReference type="ARBA" id="ARBA00022692"/>
    </source>
</evidence>
<dbReference type="PROSITE" id="PS50894">
    <property type="entry name" value="HPT"/>
    <property type="match status" value="1"/>
</dbReference>
<dbReference type="Gene3D" id="3.30.450.20">
    <property type="entry name" value="PAS domain"/>
    <property type="match status" value="4"/>
</dbReference>
<dbReference type="Pfam" id="PF13426">
    <property type="entry name" value="PAS_9"/>
    <property type="match status" value="1"/>
</dbReference>
<dbReference type="SMART" id="SM00091">
    <property type="entry name" value="PAS"/>
    <property type="match status" value="5"/>
</dbReference>
<dbReference type="Gene3D" id="3.40.50.2300">
    <property type="match status" value="2"/>
</dbReference>
<feature type="modified residue" description="4-aspartylphosphate" evidence="17">
    <location>
        <position position="1336"/>
    </location>
</feature>
<dbReference type="SMART" id="SM00388">
    <property type="entry name" value="HisKA"/>
    <property type="match status" value="1"/>
</dbReference>
<evidence type="ECO:0000259" key="19">
    <source>
        <dbReference type="PROSITE" id="PS50109"/>
    </source>
</evidence>
<dbReference type="InterPro" id="IPR011006">
    <property type="entry name" value="CheY-like_superfamily"/>
</dbReference>
<dbReference type="Gene3D" id="3.30.450.350">
    <property type="entry name" value="CHASE domain"/>
    <property type="match status" value="1"/>
</dbReference>
<evidence type="ECO:0000256" key="17">
    <source>
        <dbReference type="PROSITE-ProRule" id="PRU00169"/>
    </source>
</evidence>
<dbReference type="CDD" id="cd00082">
    <property type="entry name" value="HisKA"/>
    <property type="match status" value="1"/>
</dbReference>
<feature type="domain" description="Response regulatory" evidence="20">
    <location>
        <begin position="1285"/>
        <end position="1402"/>
    </location>
</feature>
<dbReference type="InterPro" id="IPR005467">
    <property type="entry name" value="His_kinase_dom"/>
</dbReference>
<dbReference type="EMBL" id="CP050313">
    <property type="protein sequence ID" value="QIR14803.1"/>
    <property type="molecule type" value="Genomic_DNA"/>
</dbReference>
<evidence type="ECO:0000256" key="4">
    <source>
        <dbReference type="ARBA" id="ARBA00022475"/>
    </source>
</evidence>
<protein>
    <recommendedName>
        <fullName evidence="15">Sensory/regulatory protein RpfC</fullName>
        <ecNumber evidence="3">2.7.13.3</ecNumber>
    </recommendedName>
</protein>
<evidence type="ECO:0000256" key="10">
    <source>
        <dbReference type="ARBA" id="ARBA00022840"/>
    </source>
</evidence>
<dbReference type="Gene3D" id="1.20.120.160">
    <property type="entry name" value="HPT domain"/>
    <property type="match status" value="1"/>
</dbReference>
<evidence type="ECO:0000256" key="9">
    <source>
        <dbReference type="ARBA" id="ARBA00022777"/>
    </source>
</evidence>
<dbReference type="KEGG" id="saes:HBH39_10150"/>
<dbReference type="InterPro" id="IPR013655">
    <property type="entry name" value="PAS_fold_3"/>
</dbReference>
<keyword evidence="4" id="KW-1003">Cell membrane</keyword>
<feature type="domain" description="Histidine kinase" evidence="19">
    <location>
        <begin position="904"/>
        <end position="1125"/>
    </location>
</feature>
<evidence type="ECO:0000259" key="22">
    <source>
        <dbReference type="PROSITE" id="PS50113"/>
    </source>
</evidence>
<organism evidence="25 26">
    <name type="scientific">Shewanella aestuarii</name>
    <dbReference type="NCBI Taxonomy" id="1028752"/>
    <lineage>
        <taxon>Bacteria</taxon>
        <taxon>Pseudomonadati</taxon>
        <taxon>Pseudomonadota</taxon>
        <taxon>Gammaproteobacteria</taxon>
        <taxon>Alteromonadales</taxon>
        <taxon>Shewanellaceae</taxon>
        <taxon>Shewanella</taxon>
    </lineage>
</organism>
<dbReference type="InterPro" id="IPR003661">
    <property type="entry name" value="HisK_dim/P_dom"/>
</dbReference>
<keyword evidence="12" id="KW-0902">Two-component regulatory system</keyword>
<dbReference type="GO" id="GO:0005524">
    <property type="term" value="F:ATP binding"/>
    <property type="evidence" value="ECO:0007669"/>
    <property type="project" value="UniProtKB-KW"/>
</dbReference>
<feature type="domain" description="PAC" evidence="22">
    <location>
        <begin position="562"/>
        <end position="614"/>
    </location>
</feature>
<dbReference type="SMART" id="SM00387">
    <property type="entry name" value="HATPase_c"/>
    <property type="match status" value="1"/>
</dbReference>
<evidence type="ECO:0000256" key="3">
    <source>
        <dbReference type="ARBA" id="ARBA00012438"/>
    </source>
</evidence>
<keyword evidence="6" id="KW-0808">Transferase</keyword>
<comment type="subcellular location">
    <subcellularLocation>
        <location evidence="2">Cell membrane</location>
        <topology evidence="2">Multi-pass membrane protein</topology>
    </subcellularLocation>
</comment>
<evidence type="ECO:0000256" key="12">
    <source>
        <dbReference type="ARBA" id="ARBA00023012"/>
    </source>
</evidence>
<evidence type="ECO:0000256" key="6">
    <source>
        <dbReference type="ARBA" id="ARBA00022679"/>
    </source>
</evidence>
<dbReference type="CDD" id="cd00088">
    <property type="entry name" value="HPT"/>
    <property type="match status" value="1"/>
</dbReference>
<dbReference type="InterPro" id="IPR006189">
    <property type="entry name" value="CHASE_dom"/>
</dbReference>
<dbReference type="Proteomes" id="UP000502608">
    <property type="component" value="Chromosome"/>
</dbReference>
<keyword evidence="11 18" id="KW-1133">Transmembrane helix</keyword>
<dbReference type="PANTHER" id="PTHR45339">
    <property type="entry name" value="HYBRID SIGNAL TRANSDUCTION HISTIDINE KINASE J"/>
    <property type="match status" value="1"/>
</dbReference>
<dbReference type="GO" id="GO:0006355">
    <property type="term" value="P:regulation of DNA-templated transcription"/>
    <property type="evidence" value="ECO:0007669"/>
    <property type="project" value="InterPro"/>
</dbReference>
<gene>
    <name evidence="25" type="ORF">HBH39_10150</name>
</gene>
<keyword evidence="26" id="KW-1185">Reference proteome</keyword>
<evidence type="ECO:0000256" key="11">
    <source>
        <dbReference type="ARBA" id="ARBA00022989"/>
    </source>
</evidence>
<dbReference type="CDD" id="cd17546">
    <property type="entry name" value="REC_hyHK_CKI1_RcsC-like"/>
    <property type="match status" value="1"/>
</dbReference>
<feature type="domain" description="PAC" evidence="22">
    <location>
        <begin position="413"/>
        <end position="468"/>
    </location>
</feature>
<evidence type="ECO:0000313" key="26">
    <source>
        <dbReference type="Proteomes" id="UP000502608"/>
    </source>
</evidence>
<dbReference type="SUPFAM" id="SSF55785">
    <property type="entry name" value="PYP-like sensor domain (PAS domain)"/>
    <property type="match status" value="4"/>
</dbReference>
<dbReference type="InterPro" id="IPR000014">
    <property type="entry name" value="PAS"/>
</dbReference>
<keyword evidence="10" id="KW-0067">ATP-binding</keyword>
<accession>A0A6G9QL00</accession>
<dbReference type="InterPro" id="IPR035965">
    <property type="entry name" value="PAS-like_dom_sf"/>
</dbReference>
<dbReference type="GO" id="GO:0005886">
    <property type="term" value="C:plasma membrane"/>
    <property type="evidence" value="ECO:0007669"/>
    <property type="project" value="UniProtKB-SubCell"/>
</dbReference>
<dbReference type="SUPFAM" id="SSF47384">
    <property type="entry name" value="Homodimeric domain of signal transducing histidine kinase"/>
    <property type="match status" value="1"/>
</dbReference>
<keyword evidence="5 17" id="KW-0597">Phosphoprotein</keyword>
<evidence type="ECO:0000256" key="14">
    <source>
        <dbReference type="ARBA" id="ARBA00064003"/>
    </source>
</evidence>
<feature type="domain" description="HPt" evidence="24">
    <location>
        <begin position="1442"/>
        <end position="1536"/>
    </location>
</feature>
<dbReference type="InterPro" id="IPR004358">
    <property type="entry name" value="Sig_transdc_His_kin-like_C"/>
</dbReference>
<keyword evidence="8" id="KW-0547">Nucleotide-binding</keyword>
<dbReference type="InterPro" id="IPR008207">
    <property type="entry name" value="Sig_transdc_His_kin_Hpt_dom"/>
</dbReference>
<comment type="catalytic activity">
    <reaction evidence="1">
        <text>ATP + protein L-histidine = ADP + protein N-phospho-L-histidine.</text>
        <dbReference type="EC" id="2.7.13.3"/>
    </reaction>
</comment>
<dbReference type="FunFam" id="3.30.565.10:FF:000010">
    <property type="entry name" value="Sensor histidine kinase RcsC"/>
    <property type="match status" value="1"/>
</dbReference>
<feature type="modified residue" description="4-aspartylphosphate" evidence="17">
    <location>
        <position position="1195"/>
    </location>
</feature>
<evidence type="ECO:0000259" key="23">
    <source>
        <dbReference type="PROSITE" id="PS50839"/>
    </source>
</evidence>
<dbReference type="Pfam" id="PF00989">
    <property type="entry name" value="PAS"/>
    <property type="match status" value="2"/>
</dbReference>
<dbReference type="Pfam" id="PF01627">
    <property type="entry name" value="Hpt"/>
    <property type="match status" value="1"/>
</dbReference>
<feature type="domain" description="CHASE" evidence="23">
    <location>
        <begin position="77"/>
        <end position="292"/>
    </location>
</feature>
<dbReference type="InterPro" id="IPR013767">
    <property type="entry name" value="PAS_fold"/>
</dbReference>
<dbReference type="SUPFAM" id="SSF47226">
    <property type="entry name" value="Histidine-containing phosphotransfer domain, HPT domain"/>
    <property type="match status" value="1"/>
</dbReference>
<evidence type="ECO:0000259" key="24">
    <source>
        <dbReference type="PROSITE" id="PS50894"/>
    </source>
</evidence>
<dbReference type="Pfam" id="PF08447">
    <property type="entry name" value="PAS_3"/>
    <property type="match status" value="1"/>
</dbReference>
<dbReference type="PROSITE" id="PS50112">
    <property type="entry name" value="PAS"/>
    <property type="match status" value="3"/>
</dbReference>
<dbReference type="CDD" id="cd16922">
    <property type="entry name" value="HATPase_EvgS-ArcB-TorS-like"/>
    <property type="match status" value="1"/>
</dbReference>
<dbReference type="SMART" id="SM00086">
    <property type="entry name" value="PAC"/>
    <property type="match status" value="4"/>
</dbReference>
<evidence type="ECO:0000256" key="5">
    <source>
        <dbReference type="ARBA" id="ARBA00022553"/>
    </source>
</evidence>
<dbReference type="SMART" id="SM01079">
    <property type="entry name" value="CHASE"/>
    <property type="match status" value="1"/>
</dbReference>
<keyword evidence="7 18" id="KW-0812">Transmembrane</keyword>
<evidence type="ECO:0000259" key="21">
    <source>
        <dbReference type="PROSITE" id="PS50112"/>
    </source>
</evidence>
<dbReference type="FunFam" id="1.10.287.130:FF:000002">
    <property type="entry name" value="Two-component osmosensing histidine kinase"/>
    <property type="match status" value="1"/>
</dbReference>
<evidence type="ECO:0000256" key="18">
    <source>
        <dbReference type="SAM" id="Phobius"/>
    </source>
</evidence>
<dbReference type="PANTHER" id="PTHR45339:SF1">
    <property type="entry name" value="HYBRID SIGNAL TRANSDUCTION HISTIDINE KINASE J"/>
    <property type="match status" value="1"/>
</dbReference>
<dbReference type="Gene3D" id="1.10.287.130">
    <property type="match status" value="1"/>
</dbReference>
<dbReference type="CDD" id="cd00156">
    <property type="entry name" value="REC"/>
    <property type="match status" value="1"/>
</dbReference>
<comment type="subunit">
    <text evidence="14">At low DSF concentrations, interacts with RpfF.</text>
</comment>
<dbReference type="PROSITE" id="PS50113">
    <property type="entry name" value="PAC"/>
    <property type="match status" value="3"/>
</dbReference>
<dbReference type="SUPFAM" id="SSF52172">
    <property type="entry name" value="CheY-like"/>
    <property type="match status" value="2"/>
</dbReference>
<dbReference type="Pfam" id="PF00072">
    <property type="entry name" value="Response_reg"/>
    <property type="match status" value="2"/>
</dbReference>
<dbReference type="NCBIfam" id="TIGR00229">
    <property type="entry name" value="sensory_box"/>
    <property type="match status" value="3"/>
</dbReference>
<dbReference type="PROSITE" id="PS50110">
    <property type="entry name" value="RESPONSE_REGULATORY"/>
    <property type="match status" value="2"/>
</dbReference>
<dbReference type="EC" id="2.7.13.3" evidence="3"/>
<dbReference type="Gene3D" id="3.30.565.10">
    <property type="entry name" value="Histidine kinase-like ATPase, C-terminal domain"/>
    <property type="match status" value="1"/>
</dbReference>
<name>A0A6G9QL00_9GAMM</name>
<dbReference type="InterPro" id="IPR042240">
    <property type="entry name" value="CHASE_sf"/>
</dbReference>
<dbReference type="InterPro" id="IPR001789">
    <property type="entry name" value="Sig_transdc_resp-reg_receiver"/>
</dbReference>
<dbReference type="PROSITE" id="PS50839">
    <property type="entry name" value="CHASE"/>
    <property type="match status" value="1"/>
</dbReference>
<feature type="modified residue" description="Phosphohistidine" evidence="16">
    <location>
        <position position="1481"/>
    </location>
</feature>
<feature type="domain" description="PAC" evidence="22">
    <location>
        <begin position="834"/>
        <end position="886"/>
    </location>
</feature>
<dbReference type="InterPro" id="IPR003594">
    <property type="entry name" value="HATPase_dom"/>
</dbReference>
<evidence type="ECO:0000259" key="20">
    <source>
        <dbReference type="PROSITE" id="PS50110"/>
    </source>
</evidence>
<feature type="domain" description="PAS" evidence="21">
    <location>
        <begin position="615"/>
        <end position="662"/>
    </location>
</feature>
<dbReference type="InterPro" id="IPR001610">
    <property type="entry name" value="PAC"/>
</dbReference>
<dbReference type="Pfam" id="PF03924">
    <property type="entry name" value="CHASE"/>
    <property type="match status" value="1"/>
</dbReference>